<dbReference type="Proteomes" id="UP000663877">
    <property type="component" value="Unassembled WGS sequence"/>
</dbReference>
<protein>
    <recommendedName>
        <fullName evidence="2">ubiquitinyl hydrolase 1</fullName>
        <ecNumber evidence="2">3.4.19.12</ecNumber>
    </recommendedName>
</protein>
<accession>A0A813XL54</accession>
<feature type="region of interest" description="Disordered" evidence="3">
    <location>
        <begin position="42"/>
        <end position="61"/>
    </location>
</feature>
<dbReference type="InterPro" id="IPR018200">
    <property type="entry name" value="USP_CS"/>
</dbReference>
<evidence type="ECO:0000313" key="6">
    <source>
        <dbReference type="EMBL" id="CAF1179866.1"/>
    </source>
</evidence>
<evidence type="ECO:0000313" key="7">
    <source>
        <dbReference type="EMBL" id="CAF1234860.1"/>
    </source>
</evidence>
<dbReference type="InterPro" id="IPR038765">
    <property type="entry name" value="Papain-like_cys_pep_sf"/>
</dbReference>
<dbReference type="EMBL" id="CAJNOI010000029">
    <property type="protein sequence ID" value="CAF0873121.1"/>
    <property type="molecule type" value="Genomic_DNA"/>
</dbReference>
<evidence type="ECO:0000256" key="2">
    <source>
        <dbReference type="ARBA" id="ARBA00012759"/>
    </source>
</evidence>
<dbReference type="Pfam" id="PF00443">
    <property type="entry name" value="UCH"/>
    <property type="match status" value="1"/>
</dbReference>
<gene>
    <name evidence="5" type="ORF">BJG266_LOCUS9007</name>
    <name evidence="6" type="ORF">QVE165_LOCUS24618</name>
    <name evidence="7" type="ORF">QVE165_LOCUS27640</name>
</gene>
<keyword evidence="8" id="KW-1185">Reference proteome</keyword>
<evidence type="ECO:0000256" key="3">
    <source>
        <dbReference type="SAM" id="MobiDB-lite"/>
    </source>
</evidence>
<dbReference type="PROSITE" id="PS00973">
    <property type="entry name" value="USP_2"/>
    <property type="match status" value="1"/>
</dbReference>
<dbReference type="SUPFAM" id="SSF54001">
    <property type="entry name" value="Cysteine proteinases"/>
    <property type="match status" value="1"/>
</dbReference>
<evidence type="ECO:0000259" key="4">
    <source>
        <dbReference type="PROSITE" id="PS50235"/>
    </source>
</evidence>
<evidence type="ECO:0000313" key="5">
    <source>
        <dbReference type="EMBL" id="CAF0873121.1"/>
    </source>
</evidence>
<dbReference type="GO" id="GO:0016579">
    <property type="term" value="P:protein deubiquitination"/>
    <property type="evidence" value="ECO:0007669"/>
    <property type="project" value="InterPro"/>
</dbReference>
<name>A0A813XL54_9BILA</name>
<dbReference type="AlphaFoldDB" id="A0A813XL54"/>
<dbReference type="EMBL" id="CAJNOM010000211">
    <property type="protein sequence ID" value="CAF1234860.1"/>
    <property type="molecule type" value="Genomic_DNA"/>
</dbReference>
<comment type="caution">
    <text evidence="5">The sequence shown here is derived from an EMBL/GenBank/DDBJ whole genome shotgun (WGS) entry which is preliminary data.</text>
</comment>
<dbReference type="Proteomes" id="UP000663832">
    <property type="component" value="Unassembled WGS sequence"/>
</dbReference>
<dbReference type="PANTHER" id="PTHR21646:SF23">
    <property type="entry name" value="UBIQUITIN CARBOXYL-TERMINAL HYDROLASE USP2"/>
    <property type="match status" value="1"/>
</dbReference>
<organism evidence="5 9">
    <name type="scientific">Adineta steineri</name>
    <dbReference type="NCBI Taxonomy" id="433720"/>
    <lineage>
        <taxon>Eukaryota</taxon>
        <taxon>Metazoa</taxon>
        <taxon>Spiralia</taxon>
        <taxon>Gnathifera</taxon>
        <taxon>Rotifera</taxon>
        <taxon>Eurotatoria</taxon>
        <taxon>Bdelloidea</taxon>
        <taxon>Adinetida</taxon>
        <taxon>Adinetidae</taxon>
        <taxon>Adineta</taxon>
    </lineage>
</organism>
<dbReference type="GO" id="GO:0004843">
    <property type="term" value="F:cysteine-type deubiquitinase activity"/>
    <property type="evidence" value="ECO:0007669"/>
    <property type="project" value="UniProtKB-EC"/>
</dbReference>
<dbReference type="EC" id="3.4.19.12" evidence="2"/>
<dbReference type="PANTHER" id="PTHR21646">
    <property type="entry name" value="UBIQUITIN CARBOXYL-TERMINAL HYDROLASE"/>
    <property type="match status" value="1"/>
</dbReference>
<dbReference type="InterPro" id="IPR028889">
    <property type="entry name" value="USP"/>
</dbReference>
<evidence type="ECO:0000313" key="8">
    <source>
        <dbReference type="Proteomes" id="UP000663832"/>
    </source>
</evidence>
<dbReference type="CDD" id="cd02674">
    <property type="entry name" value="Peptidase_C19R"/>
    <property type="match status" value="1"/>
</dbReference>
<dbReference type="InterPro" id="IPR050185">
    <property type="entry name" value="Ub_carboxyl-term_hydrolase"/>
</dbReference>
<dbReference type="EMBL" id="CAJNOM010000174">
    <property type="protein sequence ID" value="CAF1179866.1"/>
    <property type="molecule type" value="Genomic_DNA"/>
</dbReference>
<evidence type="ECO:0000256" key="1">
    <source>
        <dbReference type="ARBA" id="ARBA00000707"/>
    </source>
</evidence>
<dbReference type="PROSITE" id="PS00972">
    <property type="entry name" value="USP_1"/>
    <property type="match status" value="1"/>
</dbReference>
<dbReference type="OrthoDB" id="265776at2759"/>
<dbReference type="Gene3D" id="3.90.70.10">
    <property type="entry name" value="Cysteine proteinases"/>
    <property type="match status" value="1"/>
</dbReference>
<comment type="catalytic activity">
    <reaction evidence="1">
        <text>Thiol-dependent hydrolysis of ester, thioester, amide, peptide and isopeptide bonds formed by the C-terminal Gly of ubiquitin (a 76-residue protein attached to proteins as an intracellular targeting signal).</text>
        <dbReference type="EC" id="3.4.19.12"/>
    </reaction>
</comment>
<evidence type="ECO:0000313" key="9">
    <source>
        <dbReference type="Proteomes" id="UP000663877"/>
    </source>
</evidence>
<feature type="domain" description="USP" evidence="4">
    <location>
        <begin position="70"/>
        <end position="374"/>
    </location>
</feature>
<proteinExistence type="predicted"/>
<dbReference type="InterPro" id="IPR001394">
    <property type="entry name" value="Peptidase_C19_UCH"/>
</dbReference>
<sequence>MYQNFQQLKTGSNALQLDITESSSSNIKRHIDNEVTITVEHETRRKRKIPNSSSTVPDDLRKQKDRHGLCGLKNLGNTCFMNSAIQCLSNVSQLKNFFLSDYWHQMINHKNPLGTQGQVAQDYADLMSDMWLSNKNSITPKRLKTSVANFAEIFTGYSQQDAHEFMHFLLDALHEDLKDDTNDSSPISKLFYGRTISIITCVSKKRHVEQVEDLFTYLPLTIPTEQPLTVQQCLTNLSAVQIASSNSEWFCSKCRKKRQSKKQMYLFDLPRVLILQIKRFNYGTQSTTKITKFVQYPLELNLTPFIIKGQNLQEMIYDLIAVCLHTGSLSGGHYFTYAKHERNDQWYCFNDSSVTLQQQDIINQNAYILLYKQR</sequence>
<reference evidence="5" key="1">
    <citation type="submission" date="2021-02" db="EMBL/GenBank/DDBJ databases">
        <authorList>
            <person name="Nowell W R."/>
        </authorList>
    </citation>
    <scope>NUCLEOTIDE SEQUENCE</scope>
</reference>
<dbReference type="PROSITE" id="PS50235">
    <property type="entry name" value="USP_3"/>
    <property type="match status" value="1"/>
</dbReference>